<dbReference type="Pfam" id="PF00067">
    <property type="entry name" value="p450"/>
    <property type="match status" value="1"/>
</dbReference>
<keyword evidence="10" id="KW-0472">Membrane</keyword>
<evidence type="ECO:0000256" key="7">
    <source>
        <dbReference type="ARBA" id="ARBA00023033"/>
    </source>
</evidence>
<evidence type="ECO:0000256" key="2">
    <source>
        <dbReference type="ARBA" id="ARBA00010617"/>
    </source>
</evidence>
<dbReference type="InterPro" id="IPR001128">
    <property type="entry name" value="Cyt_P450"/>
</dbReference>
<feature type="binding site" description="axial binding residue" evidence="8">
    <location>
        <position position="466"/>
    </location>
    <ligand>
        <name>heme</name>
        <dbReference type="ChEBI" id="CHEBI:30413"/>
    </ligand>
    <ligandPart>
        <name>Fe</name>
        <dbReference type="ChEBI" id="CHEBI:18248"/>
    </ligandPart>
</feature>
<dbReference type="PANTHER" id="PTHR46206:SF1">
    <property type="entry name" value="P450, PUTATIVE (EUROFUNG)-RELATED"/>
    <property type="match status" value="1"/>
</dbReference>
<dbReference type="AlphaFoldDB" id="A0A428SFL0"/>
<dbReference type="InterPro" id="IPR036396">
    <property type="entry name" value="Cyt_P450_sf"/>
</dbReference>
<dbReference type="PRINTS" id="PR00465">
    <property type="entry name" value="EP450IV"/>
</dbReference>
<keyword evidence="3 8" id="KW-0349">Heme</keyword>
<protein>
    <recommendedName>
        <fullName evidence="13">Cytochrome P450</fullName>
    </recommendedName>
</protein>
<dbReference type="Gene3D" id="1.10.630.10">
    <property type="entry name" value="Cytochrome P450"/>
    <property type="match status" value="1"/>
</dbReference>
<evidence type="ECO:0000256" key="5">
    <source>
        <dbReference type="ARBA" id="ARBA00023002"/>
    </source>
</evidence>
<sequence length="532" mass="59911">MNTTGSPFAMYSLWILAAAVVIWRLHTVFSHLSKVPKQVPWAYRSKFTPYLFSQLDGILNTPPTINKGYQKYSKNGTLCAITLPFSRPEILIPRSLIRWATSQPDKILSPTPIQHEIVAAKYAFLNSSVGKDFAVYDVLRVQMNRHLPKLIPQIMDELASQIDETFGLDTEWKEVQVFVLVREVISRVTARLVMGNTLCNDKELVDNLSKFSSSVLPSAIAISLFPPFMHPFISRLTSIFNHIYMRRALKTLGPYVKQRIEAVRNDVAQGSKSLPREDVMTWHIEEALRKKEPEEGLEDRIACRAFATVFAALESTTLTMTHALFNLCATDDPEETWEALAEEGRRAFSTEVDQASVNSLGRTDSAVKETLRLHTAIKALSVQVMASGGVPLDEHNLRLPQGSRVSVSAWGIHHDEDIYPNAYTFDAFRFSRPHENGTVADDKKEAHFLVSPSEEYLPFGFGRHACPGRYFAAVETKLFLAYIAVHYDLKQVHKRPGFVSLGHLPTPPIKGRLMIRRKSDLPGPYRGDSAMV</sequence>
<keyword evidence="10" id="KW-1133">Transmembrane helix</keyword>
<comment type="cofactor">
    <cofactor evidence="1 8">
        <name>heme</name>
        <dbReference type="ChEBI" id="CHEBI:30413"/>
    </cofactor>
</comment>
<dbReference type="Proteomes" id="UP000287972">
    <property type="component" value="Unassembled WGS sequence"/>
</dbReference>
<feature type="transmembrane region" description="Helical" evidence="10">
    <location>
        <begin position="6"/>
        <end position="25"/>
    </location>
</feature>
<dbReference type="GO" id="GO:0004497">
    <property type="term" value="F:monooxygenase activity"/>
    <property type="evidence" value="ECO:0007669"/>
    <property type="project" value="UniProtKB-KW"/>
</dbReference>
<evidence type="ECO:0000256" key="1">
    <source>
        <dbReference type="ARBA" id="ARBA00001971"/>
    </source>
</evidence>
<dbReference type="InterPro" id="IPR002403">
    <property type="entry name" value="Cyt_P450_E_grp-IV"/>
</dbReference>
<dbReference type="PROSITE" id="PS00086">
    <property type="entry name" value="CYTOCHROME_P450"/>
    <property type="match status" value="1"/>
</dbReference>
<keyword evidence="12" id="KW-1185">Reference proteome</keyword>
<dbReference type="EMBL" id="NKCL01000022">
    <property type="protein sequence ID" value="RSL88558.1"/>
    <property type="molecule type" value="Genomic_DNA"/>
</dbReference>
<reference evidence="11 12" key="1">
    <citation type="submission" date="2017-06" db="EMBL/GenBank/DDBJ databases">
        <title>Comparative genomic analysis of Ambrosia Fusariam Clade fungi.</title>
        <authorList>
            <person name="Stajich J.E."/>
            <person name="Carrillo J."/>
            <person name="Kijimoto T."/>
            <person name="Eskalen A."/>
            <person name="O'Donnell K."/>
            <person name="Kasson M."/>
        </authorList>
    </citation>
    <scope>NUCLEOTIDE SEQUENCE [LARGE SCALE GENOMIC DNA]</scope>
    <source>
        <strain evidence="11 12">NRRL62606</strain>
    </source>
</reference>
<keyword evidence="4 8" id="KW-0479">Metal-binding</keyword>
<dbReference type="PRINTS" id="PR00385">
    <property type="entry name" value="P450"/>
</dbReference>
<keyword evidence="10" id="KW-0812">Transmembrane</keyword>
<name>A0A428SFL0_9HYPO</name>
<keyword evidence="6 8" id="KW-0408">Iron</keyword>
<evidence type="ECO:0000256" key="3">
    <source>
        <dbReference type="ARBA" id="ARBA00022617"/>
    </source>
</evidence>
<keyword evidence="5 9" id="KW-0560">Oxidoreductase</keyword>
<accession>A0A428SFL0</accession>
<evidence type="ECO:0008006" key="13">
    <source>
        <dbReference type="Google" id="ProtNLM"/>
    </source>
</evidence>
<evidence type="ECO:0000256" key="4">
    <source>
        <dbReference type="ARBA" id="ARBA00022723"/>
    </source>
</evidence>
<dbReference type="GO" id="GO:0016705">
    <property type="term" value="F:oxidoreductase activity, acting on paired donors, with incorporation or reduction of molecular oxygen"/>
    <property type="evidence" value="ECO:0007669"/>
    <property type="project" value="InterPro"/>
</dbReference>
<evidence type="ECO:0000256" key="6">
    <source>
        <dbReference type="ARBA" id="ARBA00023004"/>
    </source>
</evidence>
<gene>
    <name evidence="11" type="ORF">CEP51_001697</name>
</gene>
<keyword evidence="7 9" id="KW-0503">Monooxygenase</keyword>
<dbReference type="CDD" id="cd11041">
    <property type="entry name" value="CYP503A1-like"/>
    <property type="match status" value="1"/>
</dbReference>
<comment type="caution">
    <text evidence="11">The sequence shown here is derived from an EMBL/GenBank/DDBJ whole genome shotgun (WGS) entry which is preliminary data.</text>
</comment>
<evidence type="ECO:0000313" key="12">
    <source>
        <dbReference type="Proteomes" id="UP000287972"/>
    </source>
</evidence>
<dbReference type="GO" id="GO:0005506">
    <property type="term" value="F:iron ion binding"/>
    <property type="evidence" value="ECO:0007669"/>
    <property type="project" value="InterPro"/>
</dbReference>
<dbReference type="PANTHER" id="PTHR46206">
    <property type="entry name" value="CYTOCHROME P450"/>
    <property type="match status" value="1"/>
</dbReference>
<evidence type="ECO:0000313" key="11">
    <source>
        <dbReference type="EMBL" id="RSL88558.1"/>
    </source>
</evidence>
<organism evidence="11 12">
    <name type="scientific">Fusarium floridanum</name>
    <dbReference type="NCBI Taxonomy" id="1325733"/>
    <lineage>
        <taxon>Eukaryota</taxon>
        <taxon>Fungi</taxon>
        <taxon>Dikarya</taxon>
        <taxon>Ascomycota</taxon>
        <taxon>Pezizomycotina</taxon>
        <taxon>Sordariomycetes</taxon>
        <taxon>Hypocreomycetidae</taxon>
        <taxon>Hypocreales</taxon>
        <taxon>Nectriaceae</taxon>
        <taxon>Fusarium</taxon>
        <taxon>Fusarium solani species complex</taxon>
    </lineage>
</organism>
<dbReference type="InterPro" id="IPR017972">
    <property type="entry name" value="Cyt_P450_CS"/>
</dbReference>
<proteinExistence type="inferred from homology"/>
<evidence type="ECO:0000256" key="8">
    <source>
        <dbReference type="PIRSR" id="PIRSR602403-1"/>
    </source>
</evidence>
<dbReference type="SUPFAM" id="SSF48264">
    <property type="entry name" value="Cytochrome P450"/>
    <property type="match status" value="1"/>
</dbReference>
<comment type="similarity">
    <text evidence="2 9">Belongs to the cytochrome P450 family.</text>
</comment>
<evidence type="ECO:0000256" key="9">
    <source>
        <dbReference type="RuleBase" id="RU000461"/>
    </source>
</evidence>
<evidence type="ECO:0000256" key="10">
    <source>
        <dbReference type="SAM" id="Phobius"/>
    </source>
</evidence>
<dbReference type="GO" id="GO:0020037">
    <property type="term" value="F:heme binding"/>
    <property type="evidence" value="ECO:0007669"/>
    <property type="project" value="InterPro"/>
</dbReference>